<evidence type="ECO:0000313" key="9">
    <source>
        <dbReference type="EMBL" id="KAJ8610481.1"/>
    </source>
</evidence>
<reference evidence="9" key="1">
    <citation type="submission" date="2023-01" db="EMBL/GenBank/DDBJ databases">
        <title>Metagenome sequencing of chrysophaentin producing Chrysophaeum taylorii.</title>
        <authorList>
            <person name="Davison J."/>
            <person name="Bewley C."/>
        </authorList>
    </citation>
    <scope>NUCLEOTIDE SEQUENCE</scope>
    <source>
        <strain evidence="9">NIES-1699</strain>
    </source>
</reference>
<dbReference type="GO" id="GO:0032979">
    <property type="term" value="P:protein insertion into mitochondrial inner membrane from matrix"/>
    <property type="evidence" value="ECO:0007669"/>
    <property type="project" value="TreeGrafter"/>
</dbReference>
<feature type="compositionally biased region" description="Basic and acidic residues" evidence="6">
    <location>
        <begin position="33"/>
        <end position="43"/>
    </location>
</feature>
<dbReference type="NCBIfam" id="TIGR03592">
    <property type="entry name" value="yidC_oxa1_cterm"/>
    <property type="match status" value="1"/>
</dbReference>
<feature type="region of interest" description="Disordered" evidence="6">
    <location>
        <begin position="366"/>
        <end position="414"/>
    </location>
</feature>
<comment type="caution">
    <text evidence="9">The sequence shown here is derived from an EMBL/GenBank/DDBJ whole genome shotgun (WGS) entry which is preliminary data.</text>
</comment>
<feature type="region of interest" description="Disordered" evidence="6">
    <location>
        <begin position="26"/>
        <end position="62"/>
    </location>
</feature>
<evidence type="ECO:0000256" key="7">
    <source>
        <dbReference type="SAM" id="Phobius"/>
    </source>
</evidence>
<keyword evidence="2 5" id="KW-0812">Transmembrane</keyword>
<name>A0AAD7UKL5_9STRA</name>
<feature type="compositionally biased region" description="Polar residues" evidence="6">
    <location>
        <begin position="401"/>
        <end position="414"/>
    </location>
</feature>
<evidence type="ECO:0000313" key="10">
    <source>
        <dbReference type="Proteomes" id="UP001230188"/>
    </source>
</evidence>
<dbReference type="AlphaFoldDB" id="A0AAD7UKL5"/>
<dbReference type="GO" id="GO:0032977">
    <property type="term" value="F:membrane insertase activity"/>
    <property type="evidence" value="ECO:0007669"/>
    <property type="project" value="InterPro"/>
</dbReference>
<accession>A0AAD7UKL5</accession>
<evidence type="ECO:0000256" key="6">
    <source>
        <dbReference type="SAM" id="MobiDB-lite"/>
    </source>
</evidence>
<evidence type="ECO:0000256" key="1">
    <source>
        <dbReference type="ARBA" id="ARBA00004141"/>
    </source>
</evidence>
<feature type="transmembrane region" description="Helical" evidence="7">
    <location>
        <begin position="264"/>
        <end position="287"/>
    </location>
</feature>
<evidence type="ECO:0000259" key="8">
    <source>
        <dbReference type="Pfam" id="PF02096"/>
    </source>
</evidence>
<sequence>MLRISSRRLAAATGRGMRPLVFRRSLATATTPPEERSSWREEEIMGASASAPPVPPIPEETASLPQVDSDVLLETVVEAVALGNWPSDYALSVVSFAQSLGLPWWGAIVATTLGLRSLMLPLSLETMKHAGRMQNAKPEIEVLQERAKLDASKDERRAKLYQRQMQAILAKHDIKVWLVFAFPMAQLPVFTSMFFGLQKLGRHFPDAAHGGALWFQDLTARDPYLALPIATSILFIGMIELGADGMNASSSSGSQQRFFKNVMRGLGVAMVPLTATMPASVFCYWLTANLFSLVQTTILNKVPGARKVLGLPLLPKNAGKKENIVTELREAWSNAAKAISAARKKNEPPKVAADVYDRKKASNAFLASRGHTPLDTYSSSSSSSSSSKQRKSAPPGESAANAVSSSTLPPSSAP</sequence>
<comment type="similarity">
    <text evidence="5">Belongs to the OXA1/ALB3/YidC family.</text>
</comment>
<dbReference type="PANTHER" id="PTHR12428:SF65">
    <property type="entry name" value="CYTOCHROME C OXIDASE ASSEMBLY PROTEIN COX18, MITOCHONDRIAL"/>
    <property type="match status" value="1"/>
</dbReference>
<dbReference type="CDD" id="cd20069">
    <property type="entry name" value="5TM_Oxa1-like"/>
    <property type="match status" value="1"/>
</dbReference>
<feature type="domain" description="Membrane insertase YidC/Oxa/ALB C-terminal" evidence="8">
    <location>
        <begin position="104"/>
        <end position="301"/>
    </location>
</feature>
<dbReference type="PANTHER" id="PTHR12428">
    <property type="entry name" value="OXA1"/>
    <property type="match status" value="1"/>
</dbReference>
<protein>
    <recommendedName>
        <fullName evidence="8">Membrane insertase YidC/Oxa/ALB C-terminal domain-containing protein</fullName>
    </recommendedName>
</protein>
<comment type="subcellular location">
    <subcellularLocation>
        <location evidence="1 5">Membrane</location>
        <topology evidence="1 5">Multi-pass membrane protein</topology>
    </subcellularLocation>
</comment>
<keyword evidence="10" id="KW-1185">Reference proteome</keyword>
<evidence type="ECO:0000256" key="4">
    <source>
        <dbReference type="ARBA" id="ARBA00023136"/>
    </source>
</evidence>
<gene>
    <name evidence="9" type="ORF">CTAYLR_007778</name>
</gene>
<dbReference type="EMBL" id="JAQMWT010000102">
    <property type="protein sequence ID" value="KAJ8610481.1"/>
    <property type="molecule type" value="Genomic_DNA"/>
</dbReference>
<evidence type="ECO:0000256" key="5">
    <source>
        <dbReference type="RuleBase" id="RU003945"/>
    </source>
</evidence>
<keyword evidence="3 7" id="KW-1133">Transmembrane helix</keyword>
<keyword evidence="4 7" id="KW-0472">Membrane</keyword>
<feature type="transmembrane region" description="Helical" evidence="7">
    <location>
        <begin position="176"/>
        <end position="197"/>
    </location>
</feature>
<feature type="compositionally biased region" description="Low complexity" evidence="6">
    <location>
        <begin position="378"/>
        <end position="387"/>
    </location>
</feature>
<feature type="transmembrane region" description="Helical" evidence="7">
    <location>
        <begin position="224"/>
        <end position="243"/>
    </location>
</feature>
<evidence type="ECO:0000256" key="3">
    <source>
        <dbReference type="ARBA" id="ARBA00022989"/>
    </source>
</evidence>
<dbReference type="GO" id="GO:0005743">
    <property type="term" value="C:mitochondrial inner membrane"/>
    <property type="evidence" value="ECO:0007669"/>
    <property type="project" value="TreeGrafter"/>
</dbReference>
<evidence type="ECO:0000256" key="2">
    <source>
        <dbReference type="ARBA" id="ARBA00022692"/>
    </source>
</evidence>
<dbReference type="Proteomes" id="UP001230188">
    <property type="component" value="Unassembled WGS sequence"/>
</dbReference>
<proteinExistence type="inferred from homology"/>
<organism evidence="9 10">
    <name type="scientific">Chrysophaeum taylorii</name>
    <dbReference type="NCBI Taxonomy" id="2483200"/>
    <lineage>
        <taxon>Eukaryota</taxon>
        <taxon>Sar</taxon>
        <taxon>Stramenopiles</taxon>
        <taxon>Ochrophyta</taxon>
        <taxon>Pelagophyceae</taxon>
        <taxon>Pelagomonadales</taxon>
        <taxon>Pelagomonadaceae</taxon>
        <taxon>Chrysophaeum</taxon>
    </lineage>
</organism>
<dbReference type="InterPro" id="IPR001708">
    <property type="entry name" value="YidC/ALB3/OXA1/COX18"/>
</dbReference>
<dbReference type="InterPro" id="IPR028055">
    <property type="entry name" value="YidC/Oxa/ALB_C"/>
</dbReference>
<dbReference type="Pfam" id="PF02096">
    <property type="entry name" value="60KD_IMP"/>
    <property type="match status" value="1"/>
</dbReference>